<evidence type="ECO:0000256" key="1">
    <source>
        <dbReference type="ARBA" id="ARBA00004886"/>
    </source>
</evidence>
<keyword evidence="3" id="KW-0884">PQQ biosynthesis</keyword>
<keyword evidence="5" id="KW-1185">Reference proteome</keyword>
<name>A0A9X3MQL7_9ACTN</name>
<evidence type="ECO:0000256" key="2">
    <source>
        <dbReference type="ARBA" id="ARBA00011741"/>
    </source>
</evidence>
<comment type="caution">
    <text evidence="4">The sequence shown here is derived from an EMBL/GenBank/DDBJ whole genome shotgun (WGS) entry which is preliminary data.</text>
</comment>
<organism evidence="4 5">
    <name type="scientific">Solirubrobacter ginsenosidimutans</name>
    <dbReference type="NCBI Taxonomy" id="490573"/>
    <lineage>
        <taxon>Bacteria</taxon>
        <taxon>Bacillati</taxon>
        <taxon>Actinomycetota</taxon>
        <taxon>Thermoleophilia</taxon>
        <taxon>Solirubrobacterales</taxon>
        <taxon>Solirubrobacteraceae</taxon>
        <taxon>Solirubrobacter</taxon>
    </lineage>
</organism>
<comment type="pathway">
    <text evidence="1">Cofactor biosynthesis; pyrroloquinoline quinone biosynthesis.</text>
</comment>
<proteinExistence type="predicted"/>
<dbReference type="Pfam" id="PF05402">
    <property type="entry name" value="PqqD"/>
    <property type="match status" value="1"/>
</dbReference>
<accession>A0A9X3MQL7</accession>
<comment type="subunit">
    <text evidence="2">Monomer. Interacts with PqqE.</text>
</comment>
<gene>
    <name evidence="4" type="primary">pqqD</name>
    <name evidence="4" type="ORF">OM076_06900</name>
</gene>
<dbReference type="EMBL" id="JAPDOD010000004">
    <property type="protein sequence ID" value="MDA0159982.1"/>
    <property type="molecule type" value="Genomic_DNA"/>
</dbReference>
<dbReference type="Gene3D" id="1.10.10.1150">
    <property type="entry name" value="Coenzyme PQQ synthesis protein D (PqqD)"/>
    <property type="match status" value="1"/>
</dbReference>
<evidence type="ECO:0000313" key="5">
    <source>
        <dbReference type="Proteomes" id="UP001149140"/>
    </source>
</evidence>
<dbReference type="GO" id="GO:0018189">
    <property type="term" value="P:pyrroloquinoline quinone biosynthetic process"/>
    <property type="evidence" value="ECO:0007669"/>
    <property type="project" value="UniProtKB-KW"/>
</dbReference>
<protein>
    <submittedName>
        <fullName evidence="4">Pyrroloquinoline quinone biosynthesis peptide chaperone PqqD</fullName>
    </submittedName>
</protein>
<reference evidence="4" key="1">
    <citation type="submission" date="2022-10" db="EMBL/GenBank/DDBJ databases">
        <title>The WGS of Solirubrobacter ginsenosidimutans DSM 21036.</title>
        <authorList>
            <person name="Jiang Z."/>
        </authorList>
    </citation>
    <scope>NUCLEOTIDE SEQUENCE</scope>
    <source>
        <strain evidence="4">DSM 21036</strain>
    </source>
</reference>
<dbReference type="InterPro" id="IPR041881">
    <property type="entry name" value="PqqD_sf"/>
</dbReference>
<dbReference type="InterPro" id="IPR022479">
    <property type="entry name" value="PqqD_bac"/>
</dbReference>
<dbReference type="RefSeq" id="WP_270038751.1">
    <property type="nucleotide sequence ID" value="NZ_JAPDOD010000004.1"/>
</dbReference>
<evidence type="ECO:0000313" key="4">
    <source>
        <dbReference type="EMBL" id="MDA0159982.1"/>
    </source>
</evidence>
<dbReference type="GO" id="GO:0048038">
    <property type="term" value="F:quinone binding"/>
    <property type="evidence" value="ECO:0007669"/>
    <property type="project" value="InterPro"/>
</dbReference>
<dbReference type="AlphaFoldDB" id="A0A9X3MQL7"/>
<dbReference type="Proteomes" id="UP001149140">
    <property type="component" value="Unassembled WGS sequence"/>
</dbReference>
<evidence type="ECO:0000256" key="3">
    <source>
        <dbReference type="ARBA" id="ARBA00022905"/>
    </source>
</evidence>
<sequence length="86" mass="9280">MTRPRLVTGARLHYDDVRAEHVLLIPEGVVRLNPTAAEVLGLCDGERSLADIVGALSLRYDGADVGDDVRELLDAMTQRGLVVDAP</sequence>
<dbReference type="InterPro" id="IPR008792">
    <property type="entry name" value="PQQD"/>
</dbReference>
<dbReference type="NCBIfam" id="TIGR03859">
    <property type="entry name" value="PQQ_PqqD"/>
    <property type="match status" value="1"/>
</dbReference>